<keyword evidence="1" id="KW-1133">Transmembrane helix</keyword>
<feature type="transmembrane region" description="Helical" evidence="1">
    <location>
        <begin position="160"/>
        <end position="178"/>
    </location>
</feature>
<dbReference type="PATRIC" id="fig|1227461.3.peg.698"/>
<feature type="transmembrane region" description="Helical" evidence="1">
    <location>
        <begin position="238"/>
        <end position="256"/>
    </location>
</feature>
<dbReference type="Proteomes" id="UP000011559">
    <property type="component" value="Unassembled WGS sequence"/>
</dbReference>
<comment type="caution">
    <text evidence="2">The sequence shown here is derived from an EMBL/GenBank/DDBJ whole genome shotgun (WGS) entry which is preliminary data.</text>
</comment>
<feature type="transmembrane region" description="Helical" evidence="1">
    <location>
        <begin position="103"/>
        <end position="123"/>
    </location>
</feature>
<evidence type="ECO:0000313" key="3">
    <source>
        <dbReference type="Proteomes" id="UP000011559"/>
    </source>
</evidence>
<keyword evidence="3" id="KW-1185">Reference proteome</keyword>
<dbReference type="AlphaFoldDB" id="M0GQ58"/>
<dbReference type="EMBL" id="AOLG01000009">
    <property type="protein sequence ID" value="ELZ72989.1"/>
    <property type="molecule type" value="Genomic_DNA"/>
</dbReference>
<protein>
    <submittedName>
        <fullName evidence="2">Uncharacterized protein</fullName>
    </submittedName>
</protein>
<evidence type="ECO:0000313" key="2">
    <source>
        <dbReference type="EMBL" id="ELZ72989.1"/>
    </source>
</evidence>
<sequence>MHIDVSGVRVQKAVYAGRGGRAAVPGARFARRNIFVPVSESPLRMRRRALLASLSPLALAGLVGLVALALDPETTVRLATQLGQSALDTGLAVASYLRRAAPLSTALFAVLAWVAAGGFRAFVAHRDPSDTRTTAELAFALVASAAVPLVVVFARDRPVVVAGAGVALLAAGGAVFAGRSNAEGVVTGSLYAMAPVALGGVVASLVAGPSVARTATLALPLAVGYALGVASARGRFRLGATVSALAFAIPAWSYFPPAAEAAGFRLETVGLAVGFAVTATLFSLPFAAIGYATTRTADAERRTDTTPAASAAKQ</sequence>
<keyword evidence="1" id="KW-0812">Transmembrane</keyword>
<feature type="transmembrane region" description="Helical" evidence="1">
    <location>
        <begin position="49"/>
        <end position="70"/>
    </location>
</feature>
<proteinExistence type="predicted"/>
<keyword evidence="1" id="KW-0472">Membrane</keyword>
<feature type="transmembrane region" description="Helical" evidence="1">
    <location>
        <begin position="214"/>
        <end position="231"/>
    </location>
</feature>
<name>M0GQ58_HALPT</name>
<feature type="transmembrane region" description="Helical" evidence="1">
    <location>
        <begin position="268"/>
        <end position="292"/>
    </location>
</feature>
<feature type="transmembrane region" description="Helical" evidence="1">
    <location>
        <begin position="190"/>
        <end position="208"/>
    </location>
</feature>
<accession>M0GQ58</accession>
<gene>
    <name evidence="2" type="ORF">C457_03471</name>
</gene>
<reference evidence="2 3" key="1">
    <citation type="journal article" date="2014" name="PLoS Genet.">
        <title>Phylogenetically driven sequencing of extremely halophilic archaea reveals strategies for static and dynamic osmo-response.</title>
        <authorList>
            <person name="Becker E.A."/>
            <person name="Seitzer P.M."/>
            <person name="Tritt A."/>
            <person name="Larsen D."/>
            <person name="Krusor M."/>
            <person name="Yao A.I."/>
            <person name="Wu D."/>
            <person name="Madern D."/>
            <person name="Eisen J.A."/>
            <person name="Darling A.E."/>
            <person name="Facciotti M.T."/>
        </authorList>
    </citation>
    <scope>NUCLEOTIDE SEQUENCE [LARGE SCALE GENOMIC DNA]</scope>
    <source>
        <strain evidence="3">DSM 18310 / JCM 13924 / TL6</strain>
    </source>
</reference>
<organism evidence="2 3">
    <name type="scientific">Haloferax prahovense (strain DSM 18310 / JCM 13924 / TL6)</name>
    <dbReference type="NCBI Taxonomy" id="1227461"/>
    <lineage>
        <taxon>Archaea</taxon>
        <taxon>Methanobacteriati</taxon>
        <taxon>Methanobacteriota</taxon>
        <taxon>Stenosarchaea group</taxon>
        <taxon>Halobacteria</taxon>
        <taxon>Halobacteriales</taxon>
        <taxon>Haloferacaceae</taxon>
        <taxon>Haloferax</taxon>
    </lineage>
</organism>
<feature type="transmembrane region" description="Helical" evidence="1">
    <location>
        <begin position="135"/>
        <end position="154"/>
    </location>
</feature>
<evidence type="ECO:0000256" key="1">
    <source>
        <dbReference type="SAM" id="Phobius"/>
    </source>
</evidence>